<dbReference type="PANTHER" id="PTHR38040">
    <property type="entry name" value="UBIQUINONE BIOSYNTHESIS ACCESSORY FACTOR UBIK"/>
    <property type="match status" value="1"/>
</dbReference>
<organism evidence="2 3">
    <name type="scientific">Marinospirillum celere</name>
    <dbReference type="NCBI Taxonomy" id="1122252"/>
    <lineage>
        <taxon>Bacteria</taxon>
        <taxon>Pseudomonadati</taxon>
        <taxon>Pseudomonadota</taxon>
        <taxon>Gammaproteobacteria</taxon>
        <taxon>Oceanospirillales</taxon>
        <taxon>Oceanospirillaceae</taxon>
        <taxon>Marinospirillum</taxon>
    </lineage>
</organism>
<accession>A0A1I1I948</accession>
<dbReference type="GO" id="GO:0005829">
    <property type="term" value="C:cytosol"/>
    <property type="evidence" value="ECO:0007669"/>
    <property type="project" value="TreeGrafter"/>
</dbReference>
<evidence type="ECO:0000313" key="3">
    <source>
        <dbReference type="Proteomes" id="UP000199058"/>
    </source>
</evidence>
<evidence type="ECO:0000313" key="2">
    <source>
        <dbReference type="EMBL" id="SFC32726.1"/>
    </source>
</evidence>
<gene>
    <name evidence="2" type="ORF">SAMN05660443_2283</name>
</gene>
<evidence type="ECO:0000256" key="1">
    <source>
        <dbReference type="SAM" id="Coils"/>
    </source>
</evidence>
<dbReference type="AlphaFoldDB" id="A0A1I1I948"/>
<keyword evidence="3" id="KW-1185">Reference proteome</keyword>
<dbReference type="EMBL" id="FOLH01000004">
    <property type="protein sequence ID" value="SFC32726.1"/>
    <property type="molecule type" value="Genomic_DNA"/>
</dbReference>
<dbReference type="STRING" id="1122252.SAMN05660443_2283"/>
<protein>
    <recommendedName>
        <fullName evidence="4">Ubiquinone biosynthesis accessory factor UbiK</fullName>
    </recommendedName>
</protein>
<dbReference type="Proteomes" id="UP000199058">
    <property type="component" value="Unassembled WGS sequence"/>
</dbReference>
<evidence type="ECO:0008006" key="4">
    <source>
        <dbReference type="Google" id="ProtNLM"/>
    </source>
</evidence>
<dbReference type="Pfam" id="PF04380">
    <property type="entry name" value="BMFP"/>
    <property type="match status" value="1"/>
</dbReference>
<name>A0A1I1I948_9GAMM</name>
<reference evidence="2 3" key="1">
    <citation type="submission" date="2016-10" db="EMBL/GenBank/DDBJ databases">
        <authorList>
            <person name="de Groot N.N."/>
        </authorList>
    </citation>
    <scope>NUCLEOTIDE SEQUENCE [LARGE SCALE GENOMIC DNA]</scope>
    <source>
        <strain evidence="2 3">DSM 18438</strain>
    </source>
</reference>
<sequence>MINSDILQRLTQEISGRLNAAGQTTPGSTALKSLVQEAVSKLDLVTREDYERLLQIHQRTRQRVDELAKRVEELENKAASDKN</sequence>
<dbReference type="PANTHER" id="PTHR38040:SF1">
    <property type="entry name" value="UBIQUINONE BIOSYNTHESIS ACCESSORY FACTOR UBIK"/>
    <property type="match status" value="1"/>
</dbReference>
<dbReference type="RefSeq" id="WP_091963617.1">
    <property type="nucleotide sequence ID" value="NZ_FOLH01000004.1"/>
</dbReference>
<dbReference type="InterPro" id="IPR007475">
    <property type="entry name" value="UbiK"/>
</dbReference>
<feature type="coiled-coil region" evidence="1">
    <location>
        <begin position="50"/>
        <end position="77"/>
    </location>
</feature>
<proteinExistence type="predicted"/>
<keyword evidence="1" id="KW-0175">Coiled coil</keyword>
<dbReference type="OrthoDB" id="6120684at2"/>